<sequence>MEIFEKERLRISIDQIQSALRYGTNAYKSVKDACPGAMTGEGEECYPLEPKIILVAITEGAIQNERVTLFTKGHECLDMKLTCRENLSLSVEPSYLYLYKPLQDDEVGDLALIKCSPSANGQEQVCEGLILRHKPKVISRGKELVKIMNADGKLVDCPGVVFDTGNTAGTGISAALVKALNLDDKIDIRDRRSFVGVGTDNNGKPIEGECNTIMIHVKIRDMWLTGKALYGIPPGKIHLLIGTDIIDLLGQKDFKLGK</sequence>
<proteinExistence type="predicted"/>
<dbReference type="Proteomes" id="UP001249851">
    <property type="component" value="Unassembled WGS sequence"/>
</dbReference>
<reference evidence="1" key="2">
    <citation type="journal article" date="2023" name="Science">
        <title>Genomic signatures of disease resistance in endangered staghorn corals.</title>
        <authorList>
            <person name="Vollmer S.V."/>
            <person name="Selwyn J.D."/>
            <person name="Despard B.A."/>
            <person name="Roesel C.L."/>
        </authorList>
    </citation>
    <scope>NUCLEOTIDE SEQUENCE</scope>
    <source>
        <strain evidence="1">K2</strain>
    </source>
</reference>
<protein>
    <submittedName>
        <fullName evidence="1">Uncharacterized protein</fullName>
    </submittedName>
</protein>
<keyword evidence="2" id="KW-1185">Reference proteome</keyword>
<accession>A0AAD9PXX2</accession>
<dbReference type="AlphaFoldDB" id="A0AAD9PXX2"/>
<evidence type="ECO:0000313" key="1">
    <source>
        <dbReference type="EMBL" id="KAK2551182.1"/>
    </source>
</evidence>
<organism evidence="1 2">
    <name type="scientific">Acropora cervicornis</name>
    <name type="common">Staghorn coral</name>
    <dbReference type="NCBI Taxonomy" id="6130"/>
    <lineage>
        <taxon>Eukaryota</taxon>
        <taxon>Metazoa</taxon>
        <taxon>Cnidaria</taxon>
        <taxon>Anthozoa</taxon>
        <taxon>Hexacorallia</taxon>
        <taxon>Scleractinia</taxon>
        <taxon>Astrocoeniina</taxon>
        <taxon>Acroporidae</taxon>
        <taxon>Acropora</taxon>
    </lineage>
</organism>
<dbReference type="EMBL" id="JARQWQ010000100">
    <property type="protein sequence ID" value="KAK2551182.1"/>
    <property type="molecule type" value="Genomic_DNA"/>
</dbReference>
<name>A0AAD9PXX2_ACRCE</name>
<gene>
    <name evidence="1" type="ORF">P5673_027944</name>
</gene>
<comment type="caution">
    <text evidence="1">The sequence shown here is derived from an EMBL/GenBank/DDBJ whole genome shotgun (WGS) entry which is preliminary data.</text>
</comment>
<reference evidence="1" key="1">
    <citation type="journal article" date="2023" name="G3 (Bethesda)">
        <title>Whole genome assembly and annotation of the endangered Caribbean coral Acropora cervicornis.</title>
        <authorList>
            <person name="Selwyn J.D."/>
            <person name="Vollmer S.V."/>
        </authorList>
    </citation>
    <scope>NUCLEOTIDE SEQUENCE</scope>
    <source>
        <strain evidence="1">K2</strain>
    </source>
</reference>
<evidence type="ECO:0000313" key="2">
    <source>
        <dbReference type="Proteomes" id="UP001249851"/>
    </source>
</evidence>